<evidence type="ECO:0000313" key="1">
    <source>
        <dbReference type="EMBL" id="RAH49435.1"/>
    </source>
</evidence>
<proteinExistence type="predicted"/>
<dbReference type="Proteomes" id="UP000249057">
    <property type="component" value="Unassembled WGS sequence"/>
</dbReference>
<sequence>MTDNNRFSPPGNYGRSTKTSRALGWEGGEKKRKGKKKRRRELKKKGGKEEKTGGKNRGMPNKLNARCEQSVALPQGNDNNQNRDSLYSALTTKDDSDPKTTLQAVNQSINQSMNRNRSTWGDLGMDREVWRWSRAMICLGLWMELRPFFLFY</sequence>
<name>A0ACD1GJT4_9EURO</name>
<gene>
    <name evidence="1" type="ORF">BO95DRAFT_284556</name>
</gene>
<evidence type="ECO:0000313" key="2">
    <source>
        <dbReference type="Proteomes" id="UP000249057"/>
    </source>
</evidence>
<organism evidence="1 2">
    <name type="scientific">Aspergillus brunneoviolaceus CBS 621.78</name>
    <dbReference type="NCBI Taxonomy" id="1450534"/>
    <lineage>
        <taxon>Eukaryota</taxon>
        <taxon>Fungi</taxon>
        <taxon>Dikarya</taxon>
        <taxon>Ascomycota</taxon>
        <taxon>Pezizomycotina</taxon>
        <taxon>Eurotiomycetes</taxon>
        <taxon>Eurotiomycetidae</taxon>
        <taxon>Eurotiales</taxon>
        <taxon>Aspergillaceae</taxon>
        <taxon>Aspergillus</taxon>
        <taxon>Aspergillus subgen. Circumdati</taxon>
    </lineage>
</organism>
<protein>
    <submittedName>
        <fullName evidence="1">Uncharacterized protein</fullName>
    </submittedName>
</protein>
<dbReference type="EMBL" id="KZ825318">
    <property type="protein sequence ID" value="RAH49435.1"/>
    <property type="molecule type" value="Genomic_DNA"/>
</dbReference>
<reference evidence="1" key="1">
    <citation type="submission" date="2018-02" db="EMBL/GenBank/DDBJ databases">
        <title>The genomes of Aspergillus section Nigri reveals drivers in fungal speciation.</title>
        <authorList>
            <consortium name="DOE Joint Genome Institute"/>
            <person name="Vesth T.C."/>
            <person name="Nybo J."/>
            <person name="Theobald S."/>
            <person name="Brandl J."/>
            <person name="Frisvad J.C."/>
            <person name="Nielsen K.F."/>
            <person name="Lyhne E.K."/>
            <person name="Kogle M.E."/>
            <person name="Kuo A."/>
            <person name="Riley R."/>
            <person name="Clum A."/>
            <person name="Nolan M."/>
            <person name="Lipzen A."/>
            <person name="Salamov A."/>
            <person name="Henrissat B."/>
            <person name="Wiebenga A."/>
            <person name="De vries R.P."/>
            <person name="Grigoriev I.V."/>
            <person name="Mortensen U.H."/>
            <person name="Andersen M.R."/>
            <person name="Baker S.E."/>
        </authorList>
    </citation>
    <scope>NUCLEOTIDE SEQUENCE</scope>
    <source>
        <strain evidence="1">CBS 621.78</strain>
    </source>
</reference>
<keyword evidence="2" id="KW-1185">Reference proteome</keyword>
<accession>A0ACD1GJT4</accession>